<organism evidence="1 2">
    <name type="scientific">Amblyomma americanum</name>
    <name type="common">Lone star tick</name>
    <dbReference type="NCBI Taxonomy" id="6943"/>
    <lineage>
        <taxon>Eukaryota</taxon>
        <taxon>Metazoa</taxon>
        <taxon>Ecdysozoa</taxon>
        <taxon>Arthropoda</taxon>
        <taxon>Chelicerata</taxon>
        <taxon>Arachnida</taxon>
        <taxon>Acari</taxon>
        <taxon>Parasitiformes</taxon>
        <taxon>Ixodida</taxon>
        <taxon>Ixodoidea</taxon>
        <taxon>Ixodidae</taxon>
        <taxon>Amblyomminae</taxon>
        <taxon>Amblyomma</taxon>
    </lineage>
</organism>
<dbReference type="EMBL" id="JARKHS020009243">
    <property type="protein sequence ID" value="KAK8780033.1"/>
    <property type="molecule type" value="Genomic_DNA"/>
</dbReference>
<evidence type="ECO:0000313" key="1">
    <source>
        <dbReference type="EMBL" id="KAK8780033.1"/>
    </source>
</evidence>
<accession>A0AAQ4EZZ3</accession>
<protein>
    <submittedName>
        <fullName evidence="1">Uncharacterized protein</fullName>
    </submittedName>
</protein>
<evidence type="ECO:0000313" key="2">
    <source>
        <dbReference type="Proteomes" id="UP001321473"/>
    </source>
</evidence>
<comment type="caution">
    <text evidence="1">The sequence shown here is derived from an EMBL/GenBank/DDBJ whole genome shotgun (WGS) entry which is preliminary data.</text>
</comment>
<dbReference type="AlphaFoldDB" id="A0AAQ4EZZ3"/>
<keyword evidence="2" id="KW-1185">Reference proteome</keyword>
<reference evidence="1 2" key="1">
    <citation type="journal article" date="2023" name="Arcadia Sci">
        <title>De novo assembly of a long-read Amblyomma americanum tick genome.</title>
        <authorList>
            <person name="Chou S."/>
            <person name="Poskanzer K.E."/>
            <person name="Rollins M."/>
            <person name="Thuy-Boun P.S."/>
        </authorList>
    </citation>
    <scope>NUCLEOTIDE SEQUENCE [LARGE SCALE GENOMIC DNA]</scope>
    <source>
        <strain evidence="1">F_SG_1</strain>
        <tissue evidence="1">Salivary glands</tissue>
    </source>
</reference>
<name>A0AAQ4EZZ3_AMBAM</name>
<proteinExistence type="predicted"/>
<dbReference type="Proteomes" id="UP001321473">
    <property type="component" value="Unassembled WGS sequence"/>
</dbReference>
<gene>
    <name evidence="1" type="ORF">V5799_018629</name>
</gene>
<sequence>MPQTTANKVKRVACVRKRRQVYLQRRLGRRLVLEEQKSRQLISLTAGASYSFLREVTGFGIQDRLEADAETAVVRLT</sequence>